<dbReference type="InterPro" id="IPR038883">
    <property type="entry name" value="AN11006-like"/>
</dbReference>
<proteinExistence type="predicted"/>
<name>A0A9X0AP54_9HELO</name>
<accession>A0A9X0AP54</accession>
<dbReference type="AlphaFoldDB" id="A0A9X0AP54"/>
<comment type="caution">
    <text evidence="2">The sequence shown here is derived from an EMBL/GenBank/DDBJ whole genome shotgun (WGS) entry which is preliminary data.</text>
</comment>
<sequence length="447" mass="50506">MDRPTITMPLSNMPKLSAGGPTGKASKPRKRPVPNDRDVNGNIVGSKTSIASRKRRCPRVTMASLQIDDENDDLSRFTTSFSANSHSHNTWGMPSSTTIVAPKRKQKTFTFRQRSGVSRNHAGRGAGLFNRFPGLRNLETTPEPLEMNCPSRSPFLRYPLEVREHIYGYFLRSPNSILMNYDWEAVERCPGFVVKKVLFICKQISAEALSFLYKNNTFHALLRENKSGLPAWSIPRIPAVYLNLVRNVIFECPKDNWNLDWYYKAAKSINTLARAKPVLETFTIVLTPRQVGFSSTALGFEDAPITFSDFLWEGGEIMGAIMKLACKKLRVVVKKDDGRRIFLEVDVFGSIFATSDDQEDWFKEDKSQQLARVALKTRVRSELVVIKDKFEEIFNNEEKAIEMGWCRVMDSDERLANNQRRQSRGAMGGALPQPRVGSECSSSSGTI</sequence>
<dbReference type="PANTHER" id="PTHR42085">
    <property type="entry name" value="F-BOX DOMAIN-CONTAINING PROTEIN"/>
    <property type="match status" value="1"/>
</dbReference>
<dbReference type="EMBL" id="JAPEIS010000005">
    <property type="protein sequence ID" value="KAJ8066366.1"/>
    <property type="molecule type" value="Genomic_DNA"/>
</dbReference>
<evidence type="ECO:0008006" key="4">
    <source>
        <dbReference type="Google" id="ProtNLM"/>
    </source>
</evidence>
<evidence type="ECO:0000313" key="3">
    <source>
        <dbReference type="Proteomes" id="UP001152300"/>
    </source>
</evidence>
<feature type="region of interest" description="Disordered" evidence="1">
    <location>
        <begin position="1"/>
        <end position="44"/>
    </location>
</feature>
<dbReference type="PANTHER" id="PTHR42085:SF2">
    <property type="entry name" value="F-BOX DOMAIN-CONTAINING PROTEIN"/>
    <property type="match status" value="1"/>
</dbReference>
<feature type="region of interest" description="Disordered" evidence="1">
    <location>
        <begin position="416"/>
        <end position="447"/>
    </location>
</feature>
<organism evidence="2 3">
    <name type="scientific">Sclerotinia nivalis</name>
    <dbReference type="NCBI Taxonomy" id="352851"/>
    <lineage>
        <taxon>Eukaryota</taxon>
        <taxon>Fungi</taxon>
        <taxon>Dikarya</taxon>
        <taxon>Ascomycota</taxon>
        <taxon>Pezizomycotina</taxon>
        <taxon>Leotiomycetes</taxon>
        <taxon>Helotiales</taxon>
        <taxon>Sclerotiniaceae</taxon>
        <taxon>Sclerotinia</taxon>
    </lineage>
</organism>
<gene>
    <name evidence="2" type="ORF">OCU04_005436</name>
</gene>
<protein>
    <recommendedName>
        <fullName evidence="4">F-box domain-containing protein</fullName>
    </recommendedName>
</protein>
<reference evidence="2" key="1">
    <citation type="submission" date="2022-11" db="EMBL/GenBank/DDBJ databases">
        <title>Genome Resource of Sclerotinia nivalis Strain SnTB1, a Plant Pathogen Isolated from American Ginseng.</title>
        <authorList>
            <person name="Fan S."/>
        </authorList>
    </citation>
    <scope>NUCLEOTIDE SEQUENCE</scope>
    <source>
        <strain evidence="2">SnTB1</strain>
    </source>
</reference>
<dbReference type="OrthoDB" id="5413827at2759"/>
<keyword evidence="3" id="KW-1185">Reference proteome</keyword>
<dbReference type="Proteomes" id="UP001152300">
    <property type="component" value="Unassembled WGS sequence"/>
</dbReference>
<evidence type="ECO:0000256" key="1">
    <source>
        <dbReference type="SAM" id="MobiDB-lite"/>
    </source>
</evidence>
<evidence type="ECO:0000313" key="2">
    <source>
        <dbReference type="EMBL" id="KAJ8066366.1"/>
    </source>
</evidence>